<dbReference type="AlphaFoldDB" id="A0A498H0X7"/>
<dbReference type="EMBL" id="LHQS01000002">
    <property type="protein sequence ID" value="RXE56599.1"/>
    <property type="molecule type" value="Genomic_DNA"/>
</dbReference>
<dbReference type="InterPro" id="IPR036269">
    <property type="entry name" value="Rho_N_sf"/>
</dbReference>
<evidence type="ECO:0000313" key="3">
    <source>
        <dbReference type="Proteomes" id="UP000290932"/>
    </source>
</evidence>
<comment type="caution">
    <text evidence="2">The sequence shown here is derived from an EMBL/GenBank/DDBJ whole genome shotgun (WGS) entry which is preliminary data.</text>
</comment>
<dbReference type="SUPFAM" id="SSF68912">
    <property type="entry name" value="Rho N-terminal domain-like"/>
    <property type="match status" value="1"/>
</dbReference>
<name>A0A498H0X7_9EURY</name>
<feature type="compositionally biased region" description="Basic and acidic residues" evidence="1">
    <location>
        <begin position="1"/>
        <end position="10"/>
    </location>
</feature>
<reference evidence="2 3" key="1">
    <citation type="journal article" date="2015" name="Int. J. Syst. Evol. Microbiol.">
        <title>Methanoculleus taiwanensis sp. nov., a methanogen isolated from deep marine sediment at the deformation front area near Taiwan.</title>
        <authorList>
            <person name="Weng C.Y."/>
            <person name="Chen S.C."/>
            <person name="Lai M.C."/>
            <person name="Wu S.Y."/>
            <person name="Lin S."/>
            <person name="Yang T.F."/>
            <person name="Chen P.C."/>
        </authorList>
    </citation>
    <scope>NUCLEOTIDE SEQUENCE [LARGE SCALE GENOMIC DNA]</scope>
    <source>
        <strain evidence="2 3">CYW4</strain>
    </source>
</reference>
<sequence>MDRPRSDRFRAQARLSVAEPERLTSAQREARRENIKKAQRARSYESWTKKELYERATELGIAGRSQMAKGELIVALRARQ</sequence>
<organism evidence="2 3">
    <name type="scientific">Methanoculleus taiwanensis</name>
    <dbReference type="NCBI Taxonomy" id="1550565"/>
    <lineage>
        <taxon>Archaea</taxon>
        <taxon>Methanobacteriati</taxon>
        <taxon>Methanobacteriota</taxon>
        <taxon>Stenosarchaea group</taxon>
        <taxon>Methanomicrobia</taxon>
        <taxon>Methanomicrobiales</taxon>
        <taxon>Methanomicrobiaceae</taxon>
        <taxon>Methanoculleus</taxon>
    </lineage>
</organism>
<proteinExistence type="predicted"/>
<keyword evidence="3" id="KW-1185">Reference proteome</keyword>
<evidence type="ECO:0000256" key="1">
    <source>
        <dbReference type="SAM" id="MobiDB-lite"/>
    </source>
</evidence>
<accession>A0A498H0X7</accession>
<gene>
    <name evidence="2" type="ORF">ABH15_09690</name>
</gene>
<dbReference type="Proteomes" id="UP000290932">
    <property type="component" value="Unassembled WGS sequence"/>
</dbReference>
<evidence type="ECO:0000313" key="2">
    <source>
        <dbReference type="EMBL" id="RXE56599.1"/>
    </source>
</evidence>
<feature type="region of interest" description="Disordered" evidence="1">
    <location>
        <begin position="1"/>
        <end position="40"/>
    </location>
</feature>
<protein>
    <submittedName>
        <fullName evidence="2">Uncharacterized protein</fullName>
    </submittedName>
</protein>